<comment type="similarity">
    <text evidence="2 7">Belongs to the ExbD/TolR family.</text>
</comment>
<dbReference type="Proteomes" id="UP000093391">
    <property type="component" value="Chromosome"/>
</dbReference>
<evidence type="ECO:0000313" key="10">
    <source>
        <dbReference type="Proteomes" id="UP000093391"/>
    </source>
</evidence>
<evidence type="ECO:0000256" key="7">
    <source>
        <dbReference type="RuleBase" id="RU003879"/>
    </source>
</evidence>
<dbReference type="KEGG" id="ala:BFG52_09800"/>
<dbReference type="PANTHER" id="PTHR30558:SF9">
    <property type="entry name" value="BIOPOLYMER TRANSPORT PROTEIN EXBD"/>
    <property type="match status" value="1"/>
</dbReference>
<proteinExistence type="inferred from homology"/>
<keyword evidence="7" id="KW-0653">Protein transport</keyword>
<dbReference type="GO" id="GO:0015031">
    <property type="term" value="P:protein transport"/>
    <property type="evidence" value="ECO:0007669"/>
    <property type="project" value="UniProtKB-KW"/>
</dbReference>
<evidence type="ECO:0000256" key="5">
    <source>
        <dbReference type="ARBA" id="ARBA00022989"/>
    </source>
</evidence>
<evidence type="ECO:0000256" key="4">
    <source>
        <dbReference type="ARBA" id="ARBA00022692"/>
    </source>
</evidence>
<reference evidence="9 10" key="1">
    <citation type="submission" date="2016-08" db="EMBL/GenBank/DDBJ databases">
        <authorList>
            <person name="Seilhamer J.J."/>
        </authorList>
    </citation>
    <scope>NUCLEOTIDE SEQUENCE [LARGE SCALE GENOMIC DNA]</scope>
    <source>
        <strain evidence="9 10">BRTC-1</strain>
    </source>
</reference>
<evidence type="ECO:0000256" key="1">
    <source>
        <dbReference type="ARBA" id="ARBA00004162"/>
    </source>
</evidence>
<dbReference type="GO" id="GO:0005886">
    <property type="term" value="C:plasma membrane"/>
    <property type="evidence" value="ECO:0007669"/>
    <property type="project" value="UniProtKB-SubCell"/>
</dbReference>
<keyword evidence="7" id="KW-0813">Transport</keyword>
<dbReference type="GO" id="GO:0022857">
    <property type="term" value="F:transmembrane transporter activity"/>
    <property type="evidence" value="ECO:0007669"/>
    <property type="project" value="InterPro"/>
</dbReference>
<keyword evidence="10" id="KW-1185">Reference proteome</keyword>
<dbReference type="STRING" id="1789224.BFG52_09800"/>
<evidence type="ECO:0000256" key="6">
    <source>
        <dbReference type="ARBA" id="ARBA00023136"/>
    </source>
</evidence>
<evidence type="ECO:0000256" key="3">
    <source>
        <dbReference type="ARBA" id="ARBA00022475"/>
    </source>
</evidence>
<comment type="subcellular location">
    <subcellularLocation>
        <location evidence="1">Cell membrane</location>
        <topology evidence="1">Single-pass membrane protein</topology>
    </subcellularLocation>
    <subcellularLocation>
        <location evidence="7">Cell membrane</location>
        <topology evidence="7">Single-pass type II membrane protein</topology>
    </subcellularLocation>
</comment>
<evidence type="ECO:0000256" key="2">
    <source>
        <dbReference type="ARBA" id="ARBA00005811"/>
    </source>
</evidence>
<dbReference type="Gene3D" id="3.30.420.270">
    <property type="match status" value="1"/>
</dbReference>
<gene>
    <name evidence="9" type="ORF">BFG52_09800</name>
</gene>
<evidence type="ECO:0000256" key="8">
    <source>
        <dbReference type="SAM" id="Phobius"/>
    </source>
</evidence>
<sequence length="140" mass="15733">MAYYRRRSKAADLEVVNSINVTPFIDVMLVLLIIFMVVAPLSTVNIPLNLPSSTQQANADNAQPIVVSLDAQFDIFVNEQSVSKAQLATHLAQLTQHDLEKRIYIRADKAVPYEKFMQLLDQLSQLGYRKVALVTEQVDS</sequence>
<dbReference type="EMBL" id="CP016895">
    <property type="protein sequence ID" value="AOA58615.1"/>
    <property type="molecule type" value="Genomic_DNA"/>
</dbReference>
<organism evidence="9 10">
    <name type="scientific">Acinetobacter larvae</name>
    <dbReference type="NCBI Taxonomy" id="1789224"/>
    <lineage>
        <taxon>Bacteria</taxon>
        <taxon>Pseudomonadati</taxon>
        <taxon>Pseudomonadota</taxon>
        <taxon>Gammaproteobacteria</taxon>
        <taxon>Moraxellales</taxon>
        <taxon>Moraxellaceae</taxon>
        <taxon>Acinetobacter</taxon>
    </lineage>
</organism>
<protein>
    <recommendedName>
        <fullName evidence="11">Biopolymer transporter ExbD</fullName>
    </recommendedName>
</protein>
<dbReference type="InterPro" id="IPR003400">
    <property type="entry name" value="ExbD"/>
</dbReference>
<dbReference type="PANTHER" id="PTHR30558">
    <property type="entry name" value="EXBD MEMBRANE COMPONENT OF PMF-DRIVEN MACROMOLECULE IMPORT SYSTEM"/>
    <property type="match status" value="1"/>
</dbReference>
<keyword evidence="3" id="KW-1003">Cell membrane</keyword>
<name>A0A1B2M0B7_9GAMM</name>
<dbReference type="RefSeq" id="WP_067555388.1">
    <property type="nucleotide sequence ID" value="NZ_CP016895.1"/>
</dbReference>
<keyword evidence="4 7" id="KW-0812">Transmembrane</keyword>
<dbReference type="AlphaFoldDB" id="A0A1B2M0B7"/>
<keyword evidence="5 8" id="KW-1133">Transmembrane helix</keyword>
<dbReference type="Pfam" id="PF02472">
    <property type="entry name" value="ExbD"/>
    <property type="match status" value="1"/>
</dbReference>
<feature type="transmembrane region" description="Helical" evidence="8">
    <location>
        <begin position="21"/>
        <end position="41"/>
    </location>
</feature>
<dbReference type="OrthoDB" id="9798629at2"/>
<evidence type="ECO:0000313" key="9">
    <source>
        <dbReference type="EMBL" id="AOA58615.1"/>
    </source>
</evidence>
<accession>A0A1B2M0B7</accession>
<evidence type="ECO:0008006" key="11">
    <source>
        <dbReference type="Google" id="ProtNLM"/>
    </source>
</evidence>
<keyword evidence="6 8" id="KW-0472">Membrane</keyword>